<proteinExistence type="predicted"/>
<dbReference type="PROSITE" id="PS51375">
    <property type="entry name" value="PPR"/>
    <property type="match status" value="2"/>
</dbReference>
<dbReference type="GO" id="GO:0003723">
    <property type="term" value="F:RNA binding"/>
    <property type="evidence" value="ECO:0007669"/>
    <property type="project" value="InterPro"/>
</dbReference>
<protein>
    <submittedName>
        <fullName evidence="4">Pentatricopeptide repeat-containing protein At1g62260, mitochondrial-like</fullName>
    </submittedName>
</protein>
<dbReference type="RefSeq" id="XP_027191475.1">
    <property type="nucleotide sequence ID" value="XM_027335674.1"/>
</dbReference>
<feature type="repeat" description="PPR" evidence="2">
    <location>
        <begin position="5"/>
        <end position="39"/>
    </location>
</feature>
<dbReference type="Gene3D" id="1.25.40.10">
    <property type="entry name" value="Tetratricopeptide repeat domain"/>
    <property type="match status" value="2"/>
</dbReference>
<dbReference type="GO" id="GO:0009451">
    <property type="term" value="P:RNA modification"/>
    <property type="evidence" value="ECO:0007669"/>
    <property type="project" value="InterPro"/>
</dbReference>
<evidence type="ECO:0000313" key="3">
    <source>
        <dbReference type="Proteomes" id="UP000087171"/>
    </source>
</evidence>
<dbReference type="InterPro" id="IPR046960">
    <property type="entry name" value="PPR_At4g14850-like_plant"/>
</dbReference>
<reference evidence="3" key="1">
    <citation type="journal article" date="2013" name="Nat. Biotechnol.">
        <title>Draft genome sequence of chickpea (Cicer arietinum) provides a resource for trait improvement.</title>
        <authorList>
            <person name="Varshney R.K."/>
            <person name="Song C."/>
            <person name="Saxena R.K."/>
            <person name="Azam S."/>
            <person name="Yu S."/>
            <person name="Sharpe A.G."/>
            <person name="Cannon S."/>
            <person name="Baek J."/>
            <person name="Rosen B.D."/>
            <person name="Tar'an B."/>
            <person name="Millan T."/>
            <person name="Zhang X."/>
            <person name="Ramsay L.D."/>
            <person name="Iwata A."/>
            <person name="Wang Y."/>
            <person name="Nelson W."/>
            <person name="Farmer A.D."/>
            <person name="Gaur P.M."/>
            <person name="Soderlund C."/>
            <person name="Penmetsa R.V."/>
            <person name="Xu C."/>
            <person name="Bharti A.K."/>
            <person name="He W."/>
            <person name="Winter P."/>
            <person name="Zhao S."/>
            <person name="Hane J.K."/>
            <person name="Carrasquilla-Garcia N."/>
            <person name="Condie J.A."/>
            <person name="Upadhyaya H.D."/>
            <person name="Luo M.C."/>
            <person name="Thudi M."/>
            <person name="Gowda C.L."/>
            <person name="Singh N.P."/>
            <person name="Lichtenzveig J."/>
            <person name="Gali K.K."/>
            <person name="Rubio J."/>
            <person name="Nadarajan N."/>
            <person name="Dolezel J."/>
            <person name="Bansal K.C."/>
            <person name="Xu X."/>
            <person name="Edwards D."/>
            <person name="Zhang G."/>
            <person name="Kahl G."/>
            <person name="Gil J."/>
            <person name="Singh K.B."/>
            <person name="Datta S.K."/>
            <person name="Jackson S.A."/>
            <person name="Wang J."/>
            <person name="Cook D.R."/>
        </authorList>
    </citation>
    <scope>NUCLEOTIDE SEQUENCE [LARGE SCALE GENOMIC DNA]</scope>
    <source>
        <strain evidence="3">cv. CDC Frontier</strain>
    </source>
</reference>
<dbReference type="NCBIfam" id="TIGR00756">
    <property type="entry name" value="PPR"/>
    <property type="match status" value="2"/>
</dbReference>
<name>A0A3Q7YG20_CICAR</name>
<accession>A0A3Q7YG20</accession>
<reference evidence="4" key="2">
    <citation type="submission" date="2025-08" db="UniProtKB">
        <authorList>
            <consortium name="RefSeq"/>
        </authorList>
    </citation>
    <scope>IDENTIFICATION</scope>
    <source>
        <tissue evidence="4">Etiolated seedlings</tissue>
    </source>
</reference>
<feature type="repeat" description="PPR" evidence="2">
    <location>
        <begin position="82"/>
        <end position="116"/>
    </location>
</feature>
<keyword evidence="3" id="KW-1185">Reference proteome</keyword>
<sequence length="124" mass="13787">MPQRNVVSSNALINGFLLNGDVDSAVGFFRTMPDRDSTSLSGLISGLVSNGYGQRGMVEEPRCLFDGIMSDGNGGQGRFRRKVVSWNSMLMCYVKAGDVVSARELFDRMMERDVCSWNTMIWLC</sequence>
<dbReference type="Pfam" id="PF01535">
    <property type="entry name" value="PPR"/>
    <property type="match status" value="2"/>
</dbReference>
<dbReference type="InterPro" id="IPR011990">
    <property type="entry name" value="TPR-like_helical_dom_sf"/>
</dbReference>
<dbReference type="InterPro" id="IPR002885">
    <property type="entry name" value="PPR_rpt"/>
</dbReference>
<dbReference type="Proteomes" id="UP000087171">
    <property type="component" value="Chromosome Ca6"/>
</dbReference>
<evidence type="ECO:0000256" key="2">
    <source>
        <dbReference type="PROSITE-ProRule" id="PRU00708"/>
    </source>
</evidence>
<keyword evidence="1" id="KW-0677">Repeat</keyword>
<dbReference type="PANTHER" id="PTHR47926">
    <property type="entry name" value="PENTATRICOPEPTIDE REPEAT-CONTAINING PROTEIN"/>
    <property type="match status" value="1"/>
</dbReference>
<dbReference type="OrthoDB" id="185373at2759"/>
<gene>
    <name evidence="4" type="primary">LOC113787114</name>
</gene>
<organism evidence="3 4">
    <name type="scientific">Cicer arietinum</name>
    <name type="common">Chickpea</name>
    <name type="synonym">Garbanzo</name>
    <dbReference type="NCBI Taxonomy" id="3827"/>
    <lineage>
        <taxon>Eukaryota</taxon>
        <taxon>Viridiplantae</taxon>
        <taxon>Streptophyta</taxon>
        <taxon>Embryophyta</taxon>
        <taxon>Tracheophyta</taxon>
        <taxon>Spermatophyta</taxon>
        <taxon>Magnoliopsida</taxon>
        <taxon>eudicotyledons</taxon>
        <taxon>Gunneridae</taxon>
        <taxon>Pentapetalae</taxon>
        <taxon>rosids</taxon>
        <taxon>fabids</taxon>
        <taxon>Fabales</taxon>
        <taxon>Fabaceae</taxon>
        <taxon>Papilionoideae</taxon>
        <taxon>50 kb inversion clade</taxon>
        <taxon>NPAAA clade</taxon>
        <taxon>Hologalegina</taxon>
        <taxon>IRL clade</taxon>
        <taxon>Cicereae</taxon>
        <taxon>Cicer</taxon>
    </lineage>
</organism>
<evidence type="ECO:0000313" key="4">
    <source>
        <dbReference type="RefSeq" id="XP_027191475.1"/>
    </source>
</evidence>
<dbReference type="KEGG" id="cam:113787114"/>
<dbReference type="GeneID" id="113787114"/>
<evidence type="ECO:0000256" key="1">
    <source>
        <dbReference type="ARBA" id="ARBA00022737"/>
    </source>
</evidence>
<dbReference type="AlphaFoldDB" id="A0A3Q7YG20"/>